<feature type="transmembrane region" description="Helical" evidence="1">
    <location>
        <begin position="76"/>
        <end position="97"/>
    </location>
</feature>
<accession>A0A9P8CC21</accession>
<gene>
    <name evidence="2" type="ORF">BJ878DRAFT_243795</name>
</gene>
<feature type="transmembrane region" description="Helical" evidence="1">
    <location>
        <begin position="50"/>
        <end position="69"/>
    </location>
</feature>
<keyword evidence="1" id="KW-1133">Transmembrane helix</keyword>
<reference evidence="2" key="1">
    <citation type="journal article" date="2021" name="IMA Fungus">
        <title>Genomic characterization of three marine fungi, including Emericellopsis atlantica sp. nov. with signatures of a generalist lifestyle and marine biomass degradation.</title>
        <authorList>
            <person name="Hagestad O.C."/>
            <person name="Hou L."/>
            <person name="Andersen J.H."/>
            <person name="Hansen E.H."/>
            <person name="Altermark B."/>
            <person name="Li C."/>
            <person name="Kuhnert E."/>
            <person name="Cox R.J."/>
            <person name="Crous P.W."/>
            <person name="Spatafora J.W."/>
            <person name="Lail K."/>
            <person name="Amirebrahimi M."/>
            <person name="Lipzen A."/>
            <person name="Pangilinan J."/>
            <person name="Andreopoulos W."/>
            <person name="Hayes R.D."/>
            <person name="Ng V."/>
            <person name="Grigoriev I.V."/>
            <person name="Jackson S.A."/>
            <person name="Sutton T.D.S."/>
            <person name="Dobson A.D.W."/>
            <person name="Rama T."/>
        </authorList>
    </citation>
    <scope>NUCLEOTIDE SEQUENCE</scope>
    <source>
        <strain evidence="2">TRa3180A</strain>
    </source>
</reference>
<organism evidence="2 3">
    <name type="scientific">Calycina marina</name>
    <dbReference type="NCBI Taxonomy" id="1763456"/>
    <lineage>
        <taxon>Eukaryota</taxon>
        <taxon>Fungi</taxon>
        <taxon>Dikarya</taxon>
        <taxon>Ascomycota</taxon>
        <taxon>Pezizomycotina</taxon>
        <taxon>Leotiomycetes</taxon>
        <taxon>Helotiales</taxon>
        <taxon>Pezizellaceae</taxon>
        <taxon>Calycina</taxon>
    </lineage>
</organism>
<keyword evidence="1" id="KW-0812">Transmembrane</keyword>
<name>A0A9P8CC21_9HELO</name>
<evidence type="ECO:0000256" key="1">
    <source>
        <dbReference type="SAM" id="Phobius"/>
    </source>
</evidence>
<proteinExistence type="predicted"/>
<protein>
    <submittedName>
        <fullName evidence="2">Uncharacterized protein</fullName>
    </submittedName>
</protein>
<keyword evidence="3" id="KW-1185">Reference proteome</keyword>
<dbReference type="AlphaFoldDB" id="A0A9P8CC21"/>
<keyword evidence="1" id="KW-0472">Membrane</keyword>
<dbReference type="Proteomes" id="UP000887226">
    <property type="component" value="Unassembled WGS sequence"/>
</dbReference>
<evidence type="ECO:0000313" key="3">
    <source>
        <dbReference type="Proteomes" id="UP000887226"/>
    </source>
</evidence>
<sequence>MCPENALKLISLLFLVVSKSSSIASASRIIVEATILSTINLSSILPTKPPIYSFPSLLLIYVYCLAFSANSLFSPLFFSPTSFASQVCLCLVIFPFLIFRYSLNFSFLYESRKAESLLALSASLACSAATCFFERARLRFAPVAVTSSLLAWGSSSGKVSNAKSLALSCNSLFIIS</sequence>
<evidence type="ECO:0000313" key="2">
    <source>
        <dbReference type="EMBL" id="KAG9241197.1"/>
    </source>
</evidence>
<dbReference type="EMBL" id="MU254254">
    <property type="protein sequence ID" value="KAG9241197.1"/>
    <property type="molecule type" value="Genomic_DNA"/>
</dbReference>
<comment type="caution">
    <text evidence="2">The sequence shown here is derived from an EMBL/GenBank/DDBJ whole genome shotgun (WGS) entry which is preliminary data.</text>
</comment>